<gene>
    <name evidence="1" type="ORF">RPERSI_LOCUS13669</name>
</gene>
<organism evidence="1 2">
    <name type="scientific">Racocetra persica</name>
    <dbReference type="NCBI Taxonomy" id="160502"/>
    <lineage>
        <taxon>Eukaryota</taxon>
        <taxon>Fungi</taxon>
        <taxon>Fungi incertae sedis</taxon>
        <taxon>Mucoromycota</taxon>
        <taxon>Glomeromycotina</taxon>
        <taxon>Glomeromycetes</taxon>
        <taxon>Diversisporales</taxon>
        <taxon>Gigasporaceae</taxon>
        <taxon>Racocetra</taxon>
    </lineage>
</organism>
<evidence type="ECO:0000313" key="2">
    <source>
        <dbReference type="Proteomes" id="UP000789920"/>
    </source>
</evidence>
<evidence type="ECO:0000313" key="1">
    <source>
        <dbReference type="EMBL" id="CAG8746066.1"/>
    </source>
</evidence>
<dbReference type="EMBL" id="CAJVQC010030612">
    <property type="protein sequence ID" value="CAG8746066.1"/>
    <property type="molecule type" value="Genomic_DNA"/>
</dbReference>
<feature type="non-terminal residue" evidence="1">
    <location>
        <position position="151"/>
    </location>
</feature>
<comment type="caution">
    <text evidence="1">The sequence shown here is derived from an EMBL/GenBank/DDBJ whole genome shotgun (WGS) entry which is preliminary data.</text>
</comment>
<name>A0ACA9QCV1_9GLOM</name>
<proteinExistence type="predicted"/>
<reference evidence="1" key="1">
    <citation type="submission" date="2021-06" db="EMBL/GenBank/DDBJ databases">
        <authorList>
            <person name="Kallberg Y."/>
            <person name="Tangrot J."/>
            <person name="Rosling A."/>
        </authorList>
    </citation>
    <scope>NUCLEOTIDE SEQUENCE</scope>
    <source>
        <strain evidence="1">MA461A</strain>
    </source>
</reference>
<dbReference type="Proteomes" id="UP000789920">
    <property type="component" value="Unassembled WGS sequence"/>
</dbReference>
<sequence>MSVISGSSEPEKIPLGSSPSSITSLPIQNDYTIGTSSIVNGTQSVMTAATANTILPPDQANINFKPATTAITKVNKLKLQVSLDSTIYTAGGILTGRLVLTSTTSRSLKLGEISCELTAYEELSTKDFTASQSFLSSRLAISIASNTISSI</sequence>
<keyword evidence="2" id="KW-1185">Reference proteome</keyword>
<protein>
    <submittedName>
        <fullName evidence="1">4573_t:CDS:1</fullName>
    </submittedName>
</protein>
<accession>A0ACA9QCV1</accession>